<evidence type="ECO:0000313" key="2">
    <source>
        <dbReference type="EMBL" id="MXO48943.1"/>
    </source>
</evidence>
<keyword evidence="3" id="KW-1185">Reference proteome</keyword>
<dbReference type="NCBIfam" id="NF005547">
    <property type="entry name" value="PRK07208.1-3"/>
    <property type="match status" value="1"/>
</dbReference>
<organism evidence="2 3">
    <name type="scientific">Qipengyuania vulgaris</name>
    <dbReference type="NCBI Taxonomy" id="291985"/>
    <lineage>
        <taxon>Bacteria</taxon>
        <taxon>Pseudomonadati</taxon>
        <taxon>Pseudomonadota</taxon>
        <taxon>Alphaproteobacteria</taxon>
        <taxon>Sphingomonadales</taxon>
        <taxon>Erythrobacteraceae</taxon>
        <taxon>Qipengyuania</taxon>
    </lineage>
</organism>
<dbReference type="Gene3D" id="3.50.50.60">
    <property type="entry name" value="FAD/NAD(P)-binding domain"/>
    <property type="match status" value="1"/>
</dbReference>
<proteinExistence type="predicted"/>
<evidence type="ECO:0000256" key="1">
    <source>
        <dbReference type="SAM" id="MobiDB-lite"/>
    </source>
</evidence>
<dbReference type="OrthoDB" id="9769600at2"/>
<sequence>MVRKASGHKVDVAIIGAGPAGLTAAYLLTKQGKSVAIIEKDETYVGGISRTVAHQGYRFDIGGHRFFSKSQQVVDLWNEILGEDDFIQRPRMSRIYYEGKFYSYPLRAFEALWNLGILRSAICMASYLQYKLFPRKDVKSFEDWTTNQFGKKLYSIFFKTYTEKVWGMPCDEMSADWAAQRIKGLSLWGAVVDGLKRSLGLNKRPNDGQAVKTLLETFRYPRLGPGMMWEAARDKILATGKGQLFMGHGLKQLASDGRGGWRMSAEGPNGEVTIEAAHAISSAPMRELSKRLHPLPQSTLQASDLKYRDFLTVALMVRGEDLFPDNWIYIHDSKVKVGRVQNFRSWSPEMIPDENMACVGLEYFCFEGDGLWSMADEDLVALATDEMEILGLVDRRKVRSGAVVRQEKAYPVYDEDYAANVDAMRRELEAKHPTLHLVGRNGMHRYNNQDHAMMTAMLTVENILAGERVYDTWCVNEDAEYHEAGDEGAESALPNRQLTEDQAAALNSVRDVPGRVGSDANDREAA</sequence>
<dbReference type="Pfam" id="PF13450">
    <property type="entry name" value="NAD_binding_8"/>
    <property type="match status" value="1"/>
</dbReference>
<dbReference type="Proteomes" id="UP000448199">
    <property type="component" value="Unassembled WGS sequence"/>
</dbReference>
<dbReference type="EMBL" id="WTYC01000006">
    <property type="protein sequence ID" value="MXO48943.1"/>
    <property type="molecule type" value="Genomic_DNA"/>
</dbReference>
<dbReference type="GO" id="GO:0005829">
    <property type="term" value="C:cytosol"/>
    <property type="evidence" value="ECO:0007669"/>
    <property type="project" value="TreeGrafter"/>
</dbReference>
<dbReference type="NCBIfam" id="NF005548">
    <property type="entry name" value="PRK07208.1-4"/>
    <property type="match status" value="1"/>
</dbReference>
<gene>
    <name evidence="2" type="ORF">GRI69_11810</name>
</gene>
<dbReference type="PANTHER" id="PTHR21197:SF0">
    <property type="entry name" value="UDP-GALACTOPYRANOSE MUTASE"/>
    <property type="match status" value="1"/>
</dbReference>
<dbReference type="AlphaFoldDB" id="A0A844XUX9"/>
<protein>
    <submittedName>
        <fullName evidence="2">FAD-dependent oxidoreductase</fullName>
    </submittedName>
</protein>
<dbReference type="RefSeq" id="WP_160728480.1">
    <property type="nucleotide sequence ID" value="NZ_WTYC01000006.1"/>
</dbReference>
<feature type="region of interest" description="Disordered" evidence="1">
    <location>
        <begin position="485"/>
        <end position="526"/>
    </location>
</feature>
<reference evidence="2 3" key="1">
    <citation type="submission" date="2019-12" db="EMBL/GenBank/DDBJ databases">
        <title>Genomic-based taxomic classification of the family Erythrobacteraceae.</title>
        <authorList>
            <person name="Xu L."/>
        </authorList>
    </citation>
    <scope>NUCLEOTIDE SEQUENCE [LARGE SCALE GENOMIC DNA]</scope>
    <source>
        <strain evidence="2 3">DSM 17792</strain>
    </source>
</reference>
<evidence type="ECO:0000313" key="3">
    <source>
        <dbReference type="Proteomes" id="UP000448199"/>
    </source>
</evidence>
<dbReference type="GO" id="GO:0050660">
    <property type="term" value="F:flavin adenine dinucleotide binding"/>
    <property type="evidence" value="ECO:0007669"/>
    <property type="project" value="TreeGrafter"/>
</dbReference>
<dbReference type="PANTHER" id="PTHR21197">
    <property type="entry name" value="UDP-GALACTOPYRANOSE MUTASE"/>
    <property type="match status" value="1"/>
</dbReference>
<dbReference type="SUPFAM" id="SSF51971">
    <property type="entry name" value="Nucleotide-binding domain"/>
    <property type="match status" value="1"/>
</dbReference>
<dbReference type="InterPro" id="IPR036188">
    <property type="entry name" value="FAD/NAD-bd_sf"/>
</dbReference>
<name>A0A844XUX9_9SPHN</name>
<accession>A0A844XUX9</accession>
<dbReference type="NCBIfam" id="NF005545">
    <property type="entry name" value="PRK07208.1-1"/>
    <property type="match status" value="1"/>
</dbReference>
<comment type="caution">
    <text evidence="2">The sequence shown here is derived from an EMBL/GenBank/DDBJ whole genome shotgun (WGS) entry which is preliminary data.</text>
</comment>
<dbReference type="GO" id="GO:0008767">
    <property type="term" value="F:UDP-galactopyranose mutase activity"/>
    <property type="evidence" value="ECO:0007669"/>
    <property type="project" value="TreeGrafter"/>
</dbReference>